<evidence type="ECO:0000313" key="2">
    <source>
        <dbReference type="Proteomes" id="UP001418222"/>
    </source>
</evidence>
<gene>
    <name evidence="1" type="ORF">KSP39_PZI005840</name>
</gene>
<sequence length="83" mass="9530">MVQRALVEAIIDLLSPDAKVFLQSDIKAVTIKMEEQFIKYGKGRIIWRMMVKEIDDSRRTHLRCDLIGSSTSWIAEAVCTEQC</sequence>
<dbReference type="Proteomes" id="UP001418222">
    <property type="component" value="Unassembled WGS sequence"/>
</dbReference>
<organism evidence="1 2">
    <name type="scientific">Platanthera zijinensis</name>
    <dbReference type="NCBI Taxonomy" id="2320716"/>
    <lineage>
        <taxon>Eukaryota</taxon>
        <taxon>Viridiplantae</taxon>
        <taxon>Streptophyta</taxon>
        <taxon>Embryophyta</taxon>
        <taxon>Tracheophyta</taxon>
        <taxon>Spermatophyta</taxon>
        <taxon>Magnoliopsida</taxon>
        <taxon>Liliopsida</taxon>
        <taxon>Asparagales</taxon>
        <taxon>Orchidaceae</taxon>
        <taxon>Orchidoideae</taxon>
        <taxon>Orchideae</taxon>
        <taxon>Orchidinae</taxon>
        <taxon>Platanthera</taxon>
    </lineage>
</organism>
<proteinExistence type="predicted"/>
<evidence type="ECO:0000313" key="1">
    <source>
        <dbReference type="EMBL" id="KAK8949511.1"/>
    </source>
</evidence>
<name>A0AAP0BUU6_9ASPA</name>
<keyword evidence="2" id="KW-1185">Reference proteome</keyword>
<dbReference type="EMBL" id="JBBWWQ010000004">
    <property type="protein sequence ID" value="KAK8949511.1"/>
    <property type="molecule type" value="Genomic_DNA"/>
</dbReference>
<reference evidence="1 2" key="1">
    <citation type="journal article" date="2022" name="Nat. Plants">
        <title>Genomes of leafy and leafless Platanthera orchids illuminate the evolution of mycoheterotrophy.</title>
        <authorList>
            <person name="Li M.H."/>
            <person name="Liu K.W."/>
            <person name="Li Z."/>
            <person name="Lu H.C."/>
            <person name="Ye Q.L."/>
            <person name="Zhang D."/>
            <person name="Wang J.Y."/>
            <person name="Li Y.F."/>
            <person name="Zhong Z.M."/>
            <person name="Liu X."/>
            <person name="Yu X."/>
            <person name="Liu D.K."/>
            <person name="Tu X.D."/>
            <person name="Liu B."/>
            <person name="Hao Y."/>
            <person name="Liao X.Y."/>
            <person name="Jiang Y.T."/>
            <person name="Sun W.H."/>
            <person name="Chen J."/>
            <person name="Chen Y.Q."/>
            <person name="Ai Y."/>
            <person name="Zhai J.W."/>
            <person name="Wu S.S."/>
            <person name="Zhou Z."/>
            <person name="Hsiao Y.Y."/>
            <person name="Wu W.L."/>
            <person name="Chen Y.Y."/>
            <person name="Lin Y.F."/>
            <person name="Hsu J.L."/>
            <person name="Li C.Y."/>
            <person name="Wang Z.W."/>
            <person name="Zhao X."/>
            <person name="Zhong W.Y."/>
            <person name="Ma X.K."/>
            <person name="Ma L."/>
            <person name="Huang J."/>
            <person name="Chen G.Z."/>
            <person name="Huang M.Z."/>
            <person name="Huang L."/>
            <person name="Peng D.H."/>
            <person name="Luo Y.B."/>
            <person name="Zou S.Q."/>
            <person name="Chen S.P."/>
            <person name="Lan S."/>
            <person name="Tsai W.C."/>
            <person name="Van de Peer Y."/>
            <person name="Liu Z.J."/>
        </authorList>
    </citation>
    <scope>NUCLEOTIDE SEQUENCE [LARGE SCALE GENOMIC DNA]</scope>
    <source>
        <strain evidence="1">Lor287</strain>
    </source>
</reference>
<dbReference type="AlphaFoldDB" id="A0AAP0BUU6"/>
<comment type="caution">
    <text evidence="1">The sequence shown here is derived from an EMBL/GenBank/DDBJ whole genome shotgun (WGS) entry which is preliminary data.</text>
</comment>
<accession>A0AAP0BUU6</accession>
<protein>
    <submittedName>
        <fullName evidence="1">Uncharacterized protein</fullName>
    </submittedName>
</protein>